<keyword evidence="4" id="KW-1185">Reference proteome</keyword>
<dbReference type="SUPFAM" id="SSF46689">
    <property type="entry name" value="Homeodomain-like"/>
    <property type="match status" value="1"/>
</dbReference>
<evidence type="ECO:0000313" key="4">
    <source>
        <dbReference type="Proteomes" id="UP000663879"/>
    </source>
</evidence>
<dbReference type="GO" id="GO:0005634">
    <property type="term" value="C:nucleus"/>
    <property type="evidence" value="ECO:0007669"/>
    <property type="project" value="TreeGrafter"/>
</dbReference>
<dbReference type="InterPro" id="IPR006600">
    <property type="entry name" value="HTH_CenpB_DNA-bd_dom"/>
</dbReference>
<dbReference type="InterPro" id="IPR004875">
    <property type="entry name" value="DDE_SF_endonuclease_dom"/>
</dbReference>
<dbReference type="Proteomes" id="UP000663879">
    <property type="component" value="Unassembled WGS sequence"/>
</dbReference>
<organism evidence="3 4">
    <name type="scientific">Brachionus calyciflorus</name>
    <dbReference type="NCBI Taxonomy" id="104777"/>
    <lineage>
        <taxon>Eukaryota</taxon>
        <taxon>Metazoa</taxon>
        <taxon>Spiralia</taxon>
        <taxon>Gnathifera</taxon>
        <taxon>Rotifera</taxon>
        <taxon>Eurotatoria</taxon>
        <taxon>Monogononta</taxon>
        <taxon>Pseudotrocha</taxon>
        <taxon>Ploima</taxon>
        <taxon>Brachionidae</taxon>
        <taxon>Brachionus</taxon>
    </lineage>
</organism>
<protein>
    <recommendedName>
        <fullName evidence="2">HTH CENPB-type domain-containing protein</fullName>
    </recommendedName>
</protein>
<dbReference type="OrthoDB" id="6157693at2759"/>
<dbReference type="PROSITE" id="PS51253">
    <property type="entry name" value="HTH_CENPB"/>
    <property type="match status" value="1"/>
</dbReference>
<evidence type="ECO:0000256" key="1">
    <source>
        <dbReference type="ARBA" id="ARBA00023125"/>
    </source>
</evidence>
<dbReference type="EMBL" id="CAJNOC010000343">
    <property type="protein sequence ID" value="CAF0747988.1"/>
    <property type="molecule type" value="Genomic_DNA"/>
</dbReference>
<comment type="caution">
    <text evidence="3">The sequence shown here is derived from an EMBL/GenBank/DDBJ whole genome shotgun (WGS) entry which is preliminary data.</text>
</comment>
<dbReference type="SMART" id="SM00674">
    <property type="entry name" value="CENPB"/>
    <property type="match status" value="1"/>
</dbReference>
<sequence length="417" mass="47885">MVRQSYDILTKKQILDEIDKGTTNEVIITKFNLKSHSNINRIKNNRVKILESFNSIDSPLKKSLKKTKFDKIDQGLRNFIDNCNNNGLPVNTRLLKEKAKEISEKTGILNFKASNGYLHNFTTRSSVSFKTIHGESGSVDPDILINWKVKLSEMIANTDPENIFNGDELGLFWRMFPNKSFVLKDNVCRLGKLSKERMTVLVIASMMGEKLPLIVIGKSAEPRNYHNLIKLNIDYYNNEKSWMTAHIFTRVIEKLNKKMISRKRIIILFVDNCTAHPANLNFSNVKILFLPANTTSVTQPMDAGVIKCLKGFYRVKLCRKLIALMDGNTMVKPSTIKIFDAIEMLNSAWDQELNPSVISNCFRHCGFFSAKCRTEPIEHEEINAEQEFEKLSLEFSHHYPESNLEKFVESDKKAKHL</sequence>
<dbReference type="Pfam" id="PF03221">
    <property type="entry name" value="HTH_Tnp_Tc5"/>
    <property type="match status" value="1"/>
</dbReference>
<accession>A0A813P9S3</accession>
<reference evidence="3" key="1">
    <citation type="submission" date="2021-02" db="EMBL/GenBank/DDBJ databases">
        <authorList>
            <person name="Nowell W R."/>
        </authorList>
    </citation>
    <scope>NUCLEOTIDE SEQUENCE</scope>
    <source>
        <strain evidence="3">Ploen Becks lab</strain>
    </source>
</reference>
<keyword evidence="1" id="KW-0238">DNA-binding</keyword>
<proteinExistence type="predicted"/>
<feature type="domain" description="HTH CENPB-type" evidence="2">
    <location>
        <begin position="60"/>
        <end position="131"/>
    </location>
</feature>
<evidence type="ECO:0000259" key="2">
    <source>
        <dbReference type="PROSITE" id="PS51253"/>
    </source>
</evidence>
<dbReference type="InterPro" id="IPR009057">
    <property type="entry name" value="Homeodomain-like_sf"/>
</dbReference>
<dbReference type="GO" id="GO:0003677">
    <property type="term" value="F:DNA binding"/>
    <property type="evidence" value="ECO:0007669"/>
    <property type="project" value="UniProtKB-KW"/>
</dbReference>
<dbReference type="PANTHER" id="PTHR19303">
    <property type="entry name" value="TRANSPOSON"/>
    <property type="match status" value="1"/>
</dbReference>
<dbReference type="AlphaFoldDB" id="A0A813P9S3"/>
<dbReference type="Pfam" id="PF03184">
    <property type="entry name" value="DDE_1"/>
    <property type="match status" value="1"/>
</dbReference>
<name>A0A813P9S3_9BILA</name>
<dbReference type="InterPro" id="IPR050863">
    <property type="entry name" value="CenT-Element_Derived"/>
</dbReference>
<evidence type="ECO:0000313" key="3">
    <source>
        <dbReference type="EMBL" id="CAF0747988.1"/>
    </source>
</evidence>
<gene>
    <name evidence="3" type="ORF">OXX778_LOCUS3760</name>
</gene>
<dbReference type="Gene3D" id="1.10.10.60">
    <property type="entry name" value="Homeodomain-like"/>
    <property type="match status" value="1"/>
</dbReference>
<dbReference type="PANTHER" id="PTHR19303:SF73">
    <property type="entry name" value="PROTEIN PDC2"/>
    <property type="match status" value="1"/>
</dbReference>